<dbReference type="EMBL" id="KZ678142">
    <property type="protein sequence ID" value="PSN62179.1"/>
    <property type="molecule type" value="Genomic_DNA"/>
</dbReference>
<accession>A0A2T2N9V9</accession>
<feature type="region of interest" description="Disordered" evidence="1">
    <location>
        <begin position="209"/>
        <end position="229"/>
    </location>
</feature>
<keyword evidence="3" id="KW-1185">Reference proteome</keyword>
<feature type="compositionally biased region" description="Pro residues" evidence="1">
    <location>
        <begin position="209"/>
        <end position="222"/>
    </location>
</feature>
<sequence>MRHCLILFRRRLGGLRSSWPNPDRLRLPEKPLSWLWVHQSATAAQRLGETSEGKRASALETIGRRLASLNSRRAALVGAKRGSFAVLGAGARDGLHTRRVCRGAPLALHTARVLPAFFQRQLNNPARPVPHLPARFPVRLRHCLRIGRPSPLAMALPDSLPLESPPLCAMAALSSAPTEIAHPMAHVATQPQPQCSTAAWLGPDEPCAPSPPRVHAPCPTEPVQPHGCR</sequence>
<dbReference type="AlphaFoldDB" id="A0A2T2N9V9"/>
<evidence type="ECO:0000313" key="2">
    <source>
        <dbReference type="EMBL" id="PSN62179.1"/>
    </source>
</evidence>
<proteinExistence type="predicted"/>
<gene>
    <name evidence="2" type="ORF">BS50DRAFT_139450</name>
</gene>
<protein>
    <submittedName>
        <fullName evidence="2">Uncharacterized protein</fullName>
    </submittedName>
</protein>
<evidence type="ECO:0000313" key="3">
    <source>
        <dbReference type="Proteomes" id="UP000240883"/>
    </source>
</evidence>
<evidence type="ECO:0000256" key="1">
    <source>
        <dbReference type="SAM" id="MobiDB-lite"/>
    </source>
</evidence>
<reference evidence="2 3" key="1">
    <citation type="journal article" date="2018" name="Front. Microbiol.">
        <title>Genome-Wide Analysis of Corynespora cassiicola Leaf Fall Disease Putative Effectors.</title>
        <authorList>
            <person name="Lopez D."/>
            <person name="Ribeiro S."/>
            <person name="Label P."/>
            <person name="Fumanal B."/>
            <person name="Venisse J.S."/>
            <person name="Kohler A."/>
            <person name="de Oliveira R.R."/>
            <person name="Labutti K."/>
            <person name="Lipzen A."/>
            <person name="Lail K."/>
            <person name="Bauer D."/>
            <person name="Ohm R.A."/>
            <person name="Barry K.W."/>
            <person name="Spatafora J."/>
            <person name="Grigoriev I.V."/>
            <person name="Martin F.M."/>
            <person name="Pujade-Renaud V."/>
        </authorList>
    </citation>
    <scope>NUCLEOTIDE SEQUENCE [LARGE SCALE GENOMIC DNA]</scope>
    <source>
        <strain evidence="2 3">Philippines</strain>
    </source>
</reference>
<organism evidence="2 3">
    <name type="scientific">Corynespora cassiicola Philippines</name>
    <dbReference type="NCBI Taxonomy" id="1448308"/>
    <lineage>
        <taxon>Eukaryota</taxon>
        <taxon>Fungi</taxon>
        <taxon>Dikarya</taxon>
        <taxon>Ascomycota</taxon>
        <taxon>Pezizomycotina</taxon>
        <taxon>Dothideomycetes</taxon>
        <taxon>Pleosporomycetidae</taxon>
        <taxon>Pleosporales</taxon>
        <taxon>Corynesporascaceae</taxon>
        <taxon>Corynespora</taxon>
    </lineage>
</organism>
<dbReference type="Proteomes" id="UP000240883">
    <property type="component" value="Unassembled WGS sequence"/>
</dbReference>
<name>A0A2T2N9V9_CORCC</name>